<comment type="subcellular location">
    <subcellularLocation>
        <location evidence="1 5">Mitochondrion</location>
    </subcellularLocation>
</comment>
<dbReference type="PANTHER" id="PTHR22977:SF1">
    <property type="entry name" value="COX ASSEMBLY MITOCHONDRIAL PROTEIN 2 HOMOLOG"/>
    <property type="match status" value="1"/>
</dbReference>
<keyword evidence="3 5" id="KW-0496">Mitochondrion</keyword>
<accession>A0AAN7NXK2</accession>
<evidence type="ECO:0000256" key="3">
    <source>
        <dbReference type="ARBA" id="ARBA00023128"/>
    </source>
</evidence>
<organism evidence="6 7">
    <name type="scientific">Aquatica leii</name>
    <dbReference type="NCBI Taxonomy" id="1421715"/>
    <lineage>
        <taxon>Eukaryota</taxon>
        <taxon>Metazoa</taxon>
        <taxon>Ecdysozoa</taxon>
        <taxon>Arthropoda</taxon>
        <taxon>Hexapoda</taxon>
        <taxon>Insecta</taxon>
        <taxon>Pterygota</taxon>
        <taxon>Neoptera</taxon>
        <taxon>Endopterygota</taxon>
        <taxon>Coleoptera</taxon>
        <taxon>Polyphaga</taxon>
        <taxon>Elateriformia</taxon>
        <taxon>Elateroidea</taxon>
        <taxon>Lampyridae</taxon>
        <taxon>Luciolinae</taxon>
        <taxon>Aquatica</taxon>
    </lineage>
</organism>
<protein>
    <recommendedName>
        <fullName evidence="5">COX assembly mitochondrial protein</fullName>
    </recommendedName>
</protein>
<dbReference type="EMBL" id="JARPUR010000008">
    <property type="protein sequence ID" value="KAK4871989.1"/>
    <property type="molecule type" value="Genomic_DNA"/>
</dbReference>
<dbReference type="AlphaFoldDB" id="A0AAN7NXK2"/>
<dbReference type="Proteomes" id="UP001353858">
    <property type="component" value="Unassembled WGS sequence"/>
</dbReference>
<comment type="caution">
    <text evidence="6">The sequence shown here is derived from an EMBL/GenBank/DDBJ whole genome shotgun (WGS) entry which is preliminary data.</text>
</comment>
<comment type="similarity">
    <text evidence="2 5">Belongs to the CMC family.</text>
</comment>
<proteinExistence type="inferred from homology"/>
<gene>
    <name evidence="6" type="ORF">RN001_016113</name>
</gene>
<dbReference type="GO" id="GO:0005739">
    <property type="term" value="C:mitochondrion"/>
    <property type="evidence" value="ECO:0007669"/>
    <property type="project" value="UniProtKB-SubCell"/>
</dbReference>
<name>A0AAN7NXK2_9COLE</name>
<dbReference type="Pfam" id="PF08583">
    <property type="entry name" value="Cmc1"/>
    <property type="match status" value="1"/>
</dbReference>
<evidence type="ECO:0000256" key="5">
    <source>
        <dbReference type="RuleBase" id="RU364104"/>
    </source>
</evidence>
<dbReference type="InterPro" id="IPR013892">
    <property type="entry name" value="Cyt_c_biogenesis_Cmc1-like"/>
</dbReference>
<evidence type="ECO:0000256" key="4">
    <source>
        <dbReference type="ARBA" id="ARBA00023157"/>
    </source>
</evidence>
<keyword evidence="4" id="KW-1015">Disulfide bond</keyword>
<sequence>MHTDLAPHLHSKECNELINLLQNCHIDNPLRKFFGYCNDFDRKVVTCLKNERLARRQRNYEKSLEIKRKIRMITQQTKS</sequence>
<reference evidence="7" key="1">
    <citation type="submission" date="2023-01" db="EMBL/GenBank/DDBJ databases">
        <title>Key to firefly adult light organ development and bioluminescence: homeobox transcription factors regulate luciferase expression and transportation to peroxisome.</title>
        <authorList>
            <person name="Fu X."/>
        </authorList>
    </citation>
    <scope>NUCLEOTIDE SEQUENCE [LARGE SCALE GENOMIC DNA]</scope>
</reference>
<evidence type="ECO:0000313" key="6">
    <source>
        <dbReference type="EMBL" id="KAK4871989.1"/>
    </source>
</evidence>
<evidence type="ECO:0000256" key="2">
    <source>
        <dbReference type="ARBA" id="ARBA00007347"/>
    </source>
</evidence>
<evidence type="ECO:0000313" key="7">
    <source>
        <dbReference type="Proteomes" id="UP001353858"/>
    </source>
</evidence>
<keyword evidence="7" id="KW-1185">Reference proteome</keyword>
<dbReference type="PANTHER" id="PTHR22977">
    <property type="entry name" value="COX ASSEMBLY MITOCHONDRIAL PROTEIN"/>
    <property type="match status" value="1"/>
</dbReference>
<evidence type="ECO:0000256" key="1">
    <source>
        <dbReference type="ARBA" id="ARBA00004173"/>
    </source>
</evidence>